<dbReference type="Proteomes" id="UP000176645">
    <property type="component" value="Unassembled WGS sequence"/>
</dbReference>
<dbReference type="PANTHER" id="PTHR36851:SF1">
    <property type="entry name" value="GLYCO_TRANS_2-LIKE DOMAIN-CONTAINING PROTEIN"/>
    <property type="match status" value="1"/>
</dbReference>
<name>A0A1G1WKG9_9BACT</name>
<feature type="transmembrane region" description="Helical" evidence="1">
    <location>
        <begin position="12"/>
        <end position="30"/>
    </location>
</feature>
<dbReference type="Pfam" id="PF13632">
    <property type="entry name" value="Glyco_trans_2_3"/>
    <property type="match status" value="1"/>
</dbReference>
<dbReference type="Gene3D" id="3.90.550.10">
    <property type="entry name" value="Spore Coat Polysaccharide Biosynthesis Protein SpsA, Chain A"/>
    <property type="match status" value="1"/>
</dbReference>
<reference evidence="3 4" key="1">
    <citation type="journal article" date="2016" name="Nat. Commun.">
        <title>Thousands of microbial genomes shed light on interconnected biogeochemical processes in an aquifer system.</title>
        <authorList>
            <person name="Anantharaman K."/>
            <person name="Brown C.T."/>
            <person name="Hug L.A."/>
            <person name="Sharon I."/>
            <person name="Castelle C.J."/>
            <person name="Probst A.J."/>
            <person name="Thomas B.C."/>
            <person name="Singh A."/>
            <person name="Wilkins M.J."/>
            <person name="Karaoz U."/>
            <person name="Brodie E.L."/>
            <person name="Williams K.H."/>
            <person name="Hubbard S.S."/>
            <person name="Banfield J.F."/>
        </authorList>
    </citation>
    <scope>NUCLEOTIDE SEQUENCE [LARGE SCALE GENOMIC DNA]</scope>
</reference>
<evidence type="ECO:0000256" key="1">
    <source>
        <dbReference type="SAM" id="Phobius"/>
    </source>
</evidence>
<feature type="domain" description="Glycosyltransferase 2-like" evidence="2">
    <location>
        <begin position="200"/>
        <end position="433"/>
    </location>
</feature>
<keyword evidence="1" id="KW-1133">Transmembrane helix</keyword>
<dbReference type="PANTHER" id="PTHR36851">
    <property type="entry name" value="UNNAMED PRODUCT"/>
    <property type="match status" value="1"/>
</dbReference>
<proteinExistence type="predicted"/>
<dbReference type="SUPFAM" id="SSF53448">
    <property type="entry name" value="Nucleotide-diphospho-sugar transferases"/>
    <property type="match status" value="1"/>
</dbReference>
<organism evidence="3 4">
    <name type="scientific">Candidatus Woykebacteria bacterium RBG_19FT_COMBO_43_10</name>
    <dbReference type="NCBI Taxonomy" id="1802598"/>
    <lineage>
        <taxon>Bacteria</taxon>
        <taxon>Candidatus Woykeibacteriota</taxon>
    </lineage>
</organism>
<dbReference type="AlphaFoldDB" id="A0A1G1WKG9"/>
<feature type="transmembrane region" description="Helical" evidence="1">
    <location>
        <begin position="36"/>
        <end position="55"/>
    </location>
</feature>
<feature type="transmembrane region" description="Helical" evidence="1">
    <location>
        <begin position="451"/>
        <end position="472"/>
    </location>
</feature>
<dbReference type="EMBL" id="MHCU01000009">
    <property type="protein sequence ID" value="OGY28212.1"/>
    <property type="molecule type" value="Genomic_DNA"/>
</dbReference>
<evidence type="ECO:0000313" key="3">
    <source>
        <dbReference type="EMBL" id="OGY28212.1"/>
    </source>
</evidence>
<accession>A0A1G1WKG9</accession>
<feature type="transmembrane region" description="Helical" evidence="1">
    <location>
        <begin position="421"/>
        <end position="439"/>
    </location>
</feature>
<keyword evidence="1" id="KW-0812">Transmembrane</keyword>
<evidence type="ECO:0000259" key="2">
    <source>
        <dbReference type="Pfam" id="PF13632"/>
    </source>
</evidence>
<feature type="transmembrane region" description="Helical" evidence="1">
    <location>
        <begin position="382"/>
        <end position="401"/>
    </location>
</feature>
<evidence type="ECO:0000313" key="4">
    <source>
        <dbReference type="Proteomes" id="UP000176645"/>
    </source>
</evidence>
<sequence length="497" mass="57896">MSDQQERREKSLNRLFEIIPPIIALLLLSSPFWASFFIPVVLAYFIIFFDIYFFYRAATLAVNSIRGYRRIKKTNSVDWFGKLKETSLPWGKMRHVVIIATYKEPREILSRTLTFLSEAEFPTKQLDVCLATEERENGVLEKAEELKARYGHFFGNFWITHHKLTKDEVAGKSSNLAHAAKQVLRFIEEAGYDKDYITVTSCDADVSIHPKYFALLTYQFLTGKKPYTKFWQAAILFYNNIWRVPIFVRVVHTIYSINSVAELLRPGSNFNYSTYSISWRLLEKSGFWDVDVIPEDWHLFFKAFFANNGDVELEPIFLPLYADAVEGQTYWESLRAQYIQTRRWAWGVTDIAYALSRFIKFRKSVPISSFVARFIRATEQHVLWPVNWWIITLGAAIPPLINESFKYTALGFNLPKISSFILTLCAIFFLAVIVVDFLMRPPRPAYFKKSLLPMTVIQYILLPVTGFFFSSLPGMDAHTRLLFGKRLEYKVTEKIVK</sequence>
<dbReference type="InterPro" id="IPR029044">
    <property type="entry name" value="Nucleotide-diphossugar_trans"/>
</dbReference>
<dbReference type="InterPro" id="IPR001173">
    <property type="entry name" value="Glyco_trans_2-like"/>
</dbReference>
<comment type="caution">
    <text evidence="3">The sequence shown here is derived from an EMBL/GenBank/DDBJ whole genome shotgun (WGS) entry which is preliminary data.</text>
</comment>
<gene>
    <name evidence="3" type="ORF">A2Z42_03890</name>
</gene>
<keyword evidence="1" id="KW-0472">Membrane</keyword>
<protein>
    <recommendedName>
        <fullName evidence="2">Glycosyltransferase 2-like domain-containing protein</fullName>
    </recommendedName>
</protein>